<evidence type="ECO:0000256" key="3">
    <source>
        <dbReference type="ARBA" id="ARBA00023235"/>
    </source>
</evidence>
<reference evidence="7" key="1">
    <citation type="journal article" date="2019" name="Int. J. Syst. Evol. Microbiol.">
        <title>The Global Catalogue of Microorganisms (GCM) 10K type strain sequencing project: providing services to taxonomists for standard genome sequencing and annotation.</title>
        <authorList>
            <consortium name="The Broad Institute Genomics Platform"/>
            <consortium name="The Broad Institute Genome Sequencing Center for Infectious Disease"/>
            <person name="Wu L."/>
            <person name="Ma J."/>
        </authorList>
    </citation>
    <scope>NUCLEOTIDE SEQUENCE [LARGE SCALE GENOMIC DNA]</scope>
    <source>
        <strain evidence="7">JCM 12149</strain>
    </source>
</reference>
<dbReference type="PANTHER" id="PTHR30511">
    <property type="entry name" value="ALANINE RACEMASE"/>
    <property type="match status" value="1"/>
</dbReference>
<dbReference type="Pfam" id="PF00842">
    <property type="entry name" value="Ala_racemase_C"/>
    <property type="match status" value="1"/>
</dbReference>
<keyword evidence="7" id="KW-1185">Reference proteome</keyword>
<feature type="domain" description="Alanine racemase C-terminal" evidence="5">
    <location>
        <begin position="251"/>
        <end position="379"/>
    </location>
</feature>
<evidence type="ECO:0000256" key="1">
    <source>
        <dbReference type="ARBA" id="ARBA00001933"/>
    </source>
</evidence>
<comment type="similarity">
    <text evidence="4">Belongs to the alanine racemase family.</text>
</comment>
<dbReference type="InterPro" id="IPR029066">
    <property type="entry name" value="PLP-binding_barrel"/>
</dbReference>
<feature type="binding site" evidence="4">
    <location>
        <position position="143"/>
    </location>
    <ligand>
        <name>substrate</name>
    </ligand>
</feature>
<comment type="function">
    <text evidence="4">Catalyzes the interconversion of L-alanine and D-alanine. May also act on other amino acids.</text>
</comment>
<keyword evidence="2 4" id="KW-0663">Pyridoxal phosphate</keyword>
<dbReference type="CDD" id="cd00430">
    <property type="entry name" value="PLPDE_III_AR"/>
    <property type="match status" value="1"/>
</dbReference>
<dbReference type="SMART" id="SM01005">
    <property type="entry name" value="Ala_racemase_C"/>
    <property type="match status" value="1"/>
</dbReference>
<evidence type="ECO:0000259" key="5">
    <source>
        <dbReference type="SMART" id="SM01005"/>
    </source>
</evidence>
<evidence type="ECO:0000256" key="4">
    <source>
        <dbReference type="HAMAP-Rule" id="MF_01201"/>
    </source>
</evidence>
<dbReference type="InterPro" id="IPR011079">
    <property type="entry name" value="Ala_racemase_C"/>
</dbReference>
<comment type="pathway">
    <text evidence="4">Amino-acid biosynthesis; D-alanine biosynthesis; D-alanine from L-alanine: step 1/1.</text>
</comment>
<dbReference type="EC" id="5.1.1.1" evidence="4"/>
<dbReference type="Pfam" id="PF01168">
    <property type="entry name" value="Ala_racemase_N"/>
    <property type="match status" value="1"/>
</dbReference>
<organism evidence="6 7">
    <name type="scientific">Lentibacillus halophilus</name>
    <dbReference type="NCBI Taxonomy" id="295065"/>
    <lineage>
        <taxon>Bacteria</taxon>
        <taxon>Bacillati</taxon>
        <taxon>Bacillota</taxon>
        <taxon>Bacilli</taxon>
        <taxon>Bacillales</taxon>
        <taxon>Bacillaceae</taxon>
        <taxon>Lentibacillus</taxon>
    </lineage>
</organism>
<feature type="active site" description="Proton acceptor; specific for L-alanine" evidence="4">
    <location>
        <position position="272"/>
    </location>
</feature>
<accession>A0ABP3JA98</accession>
<dbReference type="Proteomes" id="UP001501459">
    <property type="component" value="Unassembled WGS sequence"/>
</dbReference>
<evidence type="ECO:0000256" key="2">
    <source>
        <dbReference type="ARBA" id="ARBA00022898"/>
    </source>
</evidence>
<dbReference type="EMBL" id="BAAADM010000055">
    <property type="protein sequence ID" value="GAA0447065.1"/>
    <property type="molecule type" value="Genomic_DNA"/>
</dbReference>
<dbReference type="InterPro" id="IPR000821">
    <property type="entry name" value="Ala_racemase"/>
</dbReference>
<sequence length="379" mass="41843">MAHLPQWVCRGPTKAEVNLANFRENVKTFRRIADDAGTLLMAVIKTNAYGHGLVPIAHAAIKAGADRLGVTTMEEGVLLRENDIDAPIHLLSPIIPEQAEDTVTYDLTASVSSCEQAKAIHTAAISQQKIVPVHLKVDTGLHRFGIAPEYALDFCRWCYHLSGLYWEGIYTHFSTANNKYRKTTEAQFTLLMDTITGLNDYGYHFPIRHAGASTIALRRPDMHLDMIRPGIALFGYTPDIQHQALTSIRPVMSLKSRILQVRSLPPGTPVGYGGSYITTERETLAVVPVGHGHGYKRALSNNGEVLIRGMRAAIVGEISLDQLIVRITHINGVSEGDEVVLIGEQGADEIFAREIAEHAQTIVDDVLSSLMERVYRVYK</sequence>
<feature type="modified residue" description="N6-(pyridoxal phosphate)lysine" evidence="4">
    <location>
        <position position="45"/>
    </location>
</feature>
<comment type="caution">
    <text evidence="4">Lacks conserved residue(s) required for the propagation of feature annotation.</text>
</comment>
<dbReference type="Gene3D" id="3.20.20.10">
    <property type="entry name" value="Alanine racemase"/>
    <property type="match status" value="1"/>
</dbReference>
<dbReference type="SUPFAM" id="SSF50621">
    <property type="entry name" value="Alanine racemase C-terminal domain-like"/>
    <property type="match status" value="1"/>
</dbReference>
<proteinExistence type="inferred from homology"/>
<dbReference type="RefSeq" id="WP_343753965.1">
    <property type="nucleotide sequence ID" value="NZ_BAAADM010000055.1"/>
</dbReference>
<protein>
    <recommendedName>
        <fullName evidence="4">Alanine racemase</fullName>
        <ecNumber evidence="4">5.1.1.1</ecNumber>
    </recommendedName>
</protein>
<dbReference type="PRINTS" id="PR00992">
    <property type="entry name" value="ALARACEMASE"/>
</dbReference>
<name>A0ABP3JA98_9BACI</name>
<dbReference type="NCBIfam" id="TIGR00492">
    <property type="entry name" value="alr"/>
    <property type="match status" value="1"/>
</dbReference>
<dbReference type="SUPFAM" id="SSF51419">
    <property type="entry name" value="PLP-binding barrel"/>
    <property type="match status" value="1"/>
</dbReference>
<feature type="active site" description="Proton acceptor; specific for D-alanine" evidence="4">
    <location>
        <position position="45"/>
    </location>
</feature>
<gene>
    <name evidence="6" type="primary">alr_2</name>
    <name evidence="6" type="ORF">GCM10008983_26270</name>
</gene>
<comment type="caution">
    <text evidence="6">The sequence shown here is derived from an EMBL/GenBank/DDBJ whole genome shotgun (WGS) entry which is preliminary data.</text>
</comment>
<dbReference type="InterPro" id="IPR009006">
    <property type="entry name" value="Ala_racemase/Decarboxylase_C"/>
</dbReference>
<dbReference type="PANTHER" id="PTHR30511:SF0">
    <property type="entry name" value="ALANINE RACEMASE, CATABOLIC-RELATED"/>
    <property type="match status" value="1"/>
</dbReference>
<evidence type="ECO:0000313" key="6">
    <source>
        <dbReference type="EMBL" id="GAA0447065.1"/>
    </source>
</evidence>
<comment type="cofactor">
    <cofactor evidence="1 4">
        <name>pyridoxal 5'-phosphate</name>
        <dbReference type="ChEBI" id="CHEBI:597326"/>
    </cofactor>
</comment>
<evidence type="ECO:0000313" key="7">
    <source>
        <dbReference type="Proteomes" id="UP001501459"/>
    </source>
</evidence>
<dbReference type="HAMAP" id="MF_01201">
    <property type="entry name" value="Ala_racemase"/>
    <property type="match status" value="1"/>
</dbReference>
<keyword evidence="3 4" id="KW-0413">Isomerase</keyword>
<comment type="catalytic activity">
    <reaction evidence="4">
        <text>L-alanine = D-alanine</text>
        <dbReference type="Rhea" id="RHEA:20249"/>
        <dbReference type="ChEBI" id="CHEBI:57416"/>
        <dbReference type="ChEBI" id="CHEBI:57972"/>
        <dbReference type="EC" id="5.1.1.1"/>
    </reaction>
</comment>
<dbReference type="Gene3D" id="2.40.37.10">
    <property type="entry name" value="Lyase, Ornithine Decarboxylase, Chain A, domain 1"/>
    <property type="match status" value="1"/>
</dbReference>
<dbReference type="InterPro" id="IPR001608">
    <property type="entry name" value="Ala_racemase_N"/>
</dbReference>